<reference evidence="1" key="1">
    <citation type="journal article" date="2021" name="Proc. Natl. Acad. Sci. U.S.A.">
        <title>A Catalog of Tens of Thousands of Viruses from Human Metagenomes Reveals Hidden Associations with Chronic Diseases.</title>
        <authorList>
            <person name="Tisza M.J."/>
            <person name="Buck C.B."/>
        </authorList>
    </citation>
    <scope>NUCLEOTIDE SEQUENCE</scope>
    <source>
        <strain evidence="1">CtRiO19</strain>
    </source>
</reference>
<evidence type="ECO:0000313" key="1">
    <source>
        <dbReference type="EMBL" id="DAD74445.1"/>
    </source>
</evidence>
<name>A0A8S5LWM2_9CAUD</name>
<proteinExistence type="predicted"/>
<sequence>MDLLKQKYGRIELKKDFYLTRFVKDALENDVDILRVEFQPYYGKCWTGSDISSRDFAGIKQEILKFMKTALNEYNEFLIKEFENGHI</sequence>
<accession>A0A8S5LWM2</accession>
<dbReference type="EMBL" id="BK014760">
    <property type="protein sequence ID" value="DAD74445.1"/>
    <property type="molecule type" value="Genomic_DNA"/>
</dbReference>
<organism evidence="1">
    <name type="scientific">Siphoviridae sp. ctRiO19</name>
    <dbReference type="NCBI Taxonomy" id="2826337"/>
    <lineage>
        <taxon>Viruses</taxon>
        <taxon>Duplodnaviria</taxon>
        <taxon>Heunggongvirae</taxon>
        <taxon>Uroviricota</taxon>
        <taxon>Caudoviricetes</taxon>
    </lineage>
</organism>
<protein>
    <submittedName>
        <fullName evidence="1">Uncharacterized protein</fullName>
    </submittedName>
</protein>